<dbReference type="InterPro" id="IPR015943">
    <property type="entry name" value="WD40/YVTN_repeat-like_dom_sf"/>
</dbReference>
<protein>
    <submittedName>
        <fullName evidence="2">WD40 repeat protein</fullName>
    </submittedName>
</protein>
<feature type="chain" id="PRO_5031495802" evidence="1">
    <location>
        <begin position="27"/>
        <end position="644"/>
    </location>
</feature>
<dbReference type="SUPFAM" id="SSF50998">
    <property type="entry name" value="Quinoprotein alcohol dehydrogenase-like"/>
    <property type="match status" value="1"/>
</dbReference>
<feature type="signal peptide" evidence="1">
    <location>
        <begin position="1"/>
        <end position="26"/>
    </location>
</feature>
<comment type="caution">
    <text evidence="2">The sequence shown here is derived from an EMBL/GenBank/DDBJ whole genome shotgun (WGS) entry which is preliminary data.</text>
</comment>
<evidence type="ECO:0000313" key="3">
    <source>
        <dbReference type="Proteomes" id="UP000518887"/>
    </source>
</evidence>
<dbReference type="AlphaFoldDB" id="A0A7W8G7E5"/>
<organism evidence="2 3">
    <name type="scientific">Treponema ruminis</name>
    <dbReference type="NCBI Taxonomy" id="744515"/>
    <lineage>
        <taxon>Bacteria</taxon>
        <taxon>Pseudomonadati</taxon>
        <taxon>Spirochaetota</taxon>
        <taxon>Spirochaetia</taxon>
        <taxon>Spirochaetales</taxon>
        <taxon>Treponemataceae</taxon>
        <taxon>Treponema</taxon>
    </lineage>
</organism>
<accession>A0A7W8G7E5</accession>
<dbReference type="Proteomes" id="UP000518887">
    <property type="component" value="Unassembled WGS sequence"/>
</dbReference>
<evidence type="ECO:0000256" key="1">
    <source>
        <dbReference type="SAM" id="SignalP"/>
    </source>
</evidence>
<dbReference type="InterPro" id="IPR011047">
    <property type="entry name" value="Quinoprotein_ADH-like_sf"/>
</dbReference>
<reference evidence="2 3" key="1">
    <citation type="submission" date="2020-08" db="EMBL/GenBank/DDBJ databases">
        <title>Genomic Encyclopedia of Type Strains, Phase IV (KMG-IV): sequencing the most valuable type-strain genomes for metagenomic binning, comparative biology and taxonomic classification.</title>
        <authorList>
            <person name="Goeker M."/>
        </authorList>
    </citation>
    <scope>NUCLEOTIDE SEQUENCE [LARGE SCALE GENOMIC DNA]</scope>
    <source>
        <strain evidence="2 3">DSM 103462</strain>
    </source>
</reference>
<evidence type="ECO:0000313" key="2">
    <source>
        <dbReference type="EMBL" id="MBB5225191.1"/>
    </source>
</evidence>
<dbReference type="Gene3D" id="2.130.10.10">
    <property type="entry name" value="YVTN repeat-like/Quinoprotein amine dehydrogenase"/>
    <property type="match status" value="1"/>
</dbReference>
<dbReference type="EMBL" id="JACHFQ010000002">
    <property type="protein sequence ID" value="MBB5225191.1"/>
    <property type="molecule type" value="Genomic_DNA"/>
</dbReference>
<keyword evidence="1" id="KW-0732">Signal</keyword>
<sequence length="644" mass="71797">MLKNNSNYLKNILSLFSILIFPFSISAQSHISTQSHAGKVTNVAYLEDSDGSVFSAGTDGFLVKWTEDGMGEHYQISDLTIKMIARSPNGNEIAVYESDGASLNRVSVWNWKTFTRKYAFRFTDSLTSLAYSAKGTYIICGTASVSGAFFLNSMNGSIIRNKIKGNTGVVNFIQTSDSEKSAVMYSPKGNLIYYNLQNGEQKAKFNTEYDLSQFCLFNNGVFGAGVRGSGIFVVQAVTGSTVGSFTAQNPILIGSNKSKDLYYIVNDNRQFKVYKIANDRNKAVIAPELMRTFSGLKTGEQIVCATLAGEEIYAGTNSGNIYKFDYAQAERVDVQQALTDKMYEKIYDIASVGNDFYFLTPSSIFQSSYESSNIDKKAANSGYTNIIPYGQNIILWSKDSKKAVVLLELASGKMTQLFAPEGTIQTLKLYGNSLIDVESNSQVNLFDIQNLKKRELYKGTSIQDAILFTENDLYVAKSSGSSPNVPLIYVNVNTQETVPLSMKGNVAYSLTYDYDKNPAEIYGITIYTNAQTKKLTTSIFAYKPQTKSSRYLLSITDEDSEAFANLFDNILYTNIGKSQVRSYNLSTRRDFQYRRSASMPIKTVRNQDKMVVLNRDGSISWYNPTLNSVLADWYLTTEGSWFEF</sequence>
<proteinExistence type="predicted"/>
<dbReference type="RefSeq" id="WP_184657232.1">
    <property type="nucleotide sequence ID" value="NZ_CP031518.1"/>
</dbReference>
<dbReference type="SUPFAM" id="SSF69322">
    <property type="entry name" value="Tricorn protease domain 2"/>
    <property type="match status" value="1"/>
</dbReference>
<keyword evidence="3" id="KW-1185">Reference proteome</keyword>
<gene>
    <name evidence="2" type="ORF">HNP76_000535</name>
</gene>
<name>A0A7W8G7E5_9SPIR</name>